<dbReference type="InterPro" id="IPR033121">
    <property type="entry name" value="PEPTIDASE_A1"/>
</dbReference>
<dbReference type="Gene3D" id="2.40.70.10">
    <property type="entry name" value="Acid Proteases"/>
    <property type="match status" value="2"/>
</dbReference>
<feature type="region of interest" description="Disordered" evidence="3">
    <location>
        <begin position="410"/>
        <end position="443"/>
    </location>
</feature>
<protein>
    <recommendedName>
        <fullName evidence="4">Peptidase A1 domain-containing protein</fullName>
    </recommendedName>
</protein>
<gene>
    <name evidence="5" type="ORF">MKW94_025086</name>
</gene>
<feature type="compositionally biased region" description="Polar residues" evidence="3">
    <location>
        <begin position="410"/>
        <end position="424"/>
    </location>
</feature>
<dbReference type="AlphaFoldDB" id="A0AA42B368"/>
<keyword evidence="6" id="KW-1185">Reference proteome</keyword>
<comment type="similarity">
    <text evidence="1 2">Belongs to the peptidase A1 family.</text>
</comment>
<feature type="domain" description="Peptidase A1" evidence="4">
    <location>
        <begin position="59"/>
        <end position="400"/>
    </location>
</feature>
<dbReference type="EMBL" id="JAJJMA010319501">
    <property type="protein sequence ID" value="MCL7049737.1"/>
    <property type="molecule type" value="Genomic_DNA"/>
</dbReference>
<dbReference type="InterPro" id="IPR001461">
    <property type="entry name" value="Aspartic_peptidase_A1"/>
</dbReference>
<evidence type="ECO:0000313" key="5">
    <source>
        <dbReference type="EMBL" id="MCL7049737.1"/>
    </source>
</evidence>
<dbReference type="Pfam" id="PF14543">
    <property type="entry name" value="TAXi_N"/>
    <property type="match status" value="1"/>
</dbReference>
<evidence type="ECO:0000259" key="4">
    <source>
        <dbReference type="PROSITE" id="PS51767"/>
    </source>
</evidence>
<keyword evidence="2" id="KW-0645">Protease</keyword>
<dbReference type="SUPFAM" id="SSF50630">
    <property type="entry name" value="Acid proteases"/>
    <property type="match status" value="1"/>
</dbReference>
<dbReference type="GO" id="GO:0006508">
    <property type="term" value="P:proteolysis"/>
    <property type="evidence" value="ECO:0007669"/>
    <property type="project" value="UniProtKB-KW"/>
</dbReference>
<name>A0AA42B368_PAPNU</name>
<reference evidence="5" key="1">
    <citation type="submission" date="2022-03" db="EMBL/GenBank/DDBJ databases">
        <title>A functionally conserved STORR gene fusion in Papaver species that diverged 16.8 million years ago.</title>
        <authorList>
            <person name="Catania T."/>
        </authorList>
    </citation>
    <scope>NUCLEOTIDE SEQUENCE</scope>
    <source>
        <strain evidence="5">S-191538</strain>
    </source>
</reference>
<dbReference type="PROSITE" id="PS51767">
    <property type="entry name" value="PEPTIDASE_A1"/>
    <property type="match status" value="1"/>
</dbReference>
<keyword evidence="2" id="KW-0064">Aspartyl protease</keyword>
<dbReference type="PANTHER" id="PTHR13683">
    <property type="entry name" value="ASPARTYL PROTEASES"/>
    <property type="match status" value="1"/>
</dbReference>
<organism evidence="5 6">
    <name type="scientific">Papaver nudicaule</name>
    <name type="common">Iceland poppy</name>
    <dbReference type="NCBI Taxonomy" id="74823"/>
    <lineage>
        <taxon>Eukaryota</taxon>
        <taxon>Viridiplantae</taxon>
        <taxon>Streptophyta</taxon>
        <taxon>Embryophyta</taxon>
        <taxon>Tracheophyta</taxon>
        <taxon>Spermatophyta</taxon>
        <taxon>Magnoliopsida</taxon>
        <taxon>Ranunculales</taxon>
        <taxon>Papaveraceae</taxon>
        <taxon>Papaveroideae</taxon>
        <taxon>Papaver</taxon>
    </lineage>
</organism>
<dbReference type="PRINTS" id="PR00792">
    <property type="entry name" value="PEPSIN"/>
</dbReference>
<dbReference type="Proteomes" id="UP001177140">
    <property type="component" value="Unassembled WGS sequence"/>
</dbReference>
<evidence type="ECO:0000256" key="1">
    <source>
        <dbReference type="ARBA" id="ARBA00007447"/>
    </source>
</evidence>
<comment type="caution">
    <text evidence="5">The sequence shown here is derived from an EMBL/GenBank/DDBJ whole genome shotgun (WGS) entry which is preliminary data.</text>
</comment>
<dbReference type="GO" id="GO:0004190">
    <property type="term" value="F:aspartic-type endopeptidase activity"/>
    <property type="evidence" value="ECO:0007669"/>
    <property type="project" value="UniProtKB-KW"/>
</dbReference>
<keyword evidence="2" id="KW-0378">Hydrolase</keyword>
<dbReference type="PANTHER" id="PTHR13683:SF826">
    <property type="entry name" value="ASPARTYL PROTEASE FAMILY PROTEIN 1"/>
    <property type="match status" value="1"/>
</dbReference>
<evidence type="ECO:0000256" key="2">
    <source>
        <dbReference type="RuleBase" id="RU000454"/>
    </source>
</evidence>
<proteinExistence type="inferred from homology"/>
<dbReference type="InterPro" id="IPR032861">
    <property type="entry name" value="TAXi_N"/>
</dbReference>
<evidence type="ECO:0000256" key="3">
    <source>
        <dbReference type="SAM" id="MobiDB-lite"/>
    </source>
</evidence>
<dbReference type="FunFam" id="2.40.70.10:FF:000014">
    <property type="entry name" value="Aspartyl protease family protein 1"/>
    <property type="match status" value="1"/>
</dbReference>
<accession>A0AA42B368</accession>
<dbReference type="InterPro" id="IPR021109">
    <property type="entry name" value="Peptidase_aspartic_dom_sf"/>
</dbReference>
<sequence length="470" mass="50630">MGDVNLPEKDSLEYHAVMVHRDKIFHGRALAENGGDDSKLLTFSNAIETSHIPSLAYLHYANVSLGTPSLSFLVALDTGTSLLWVPCDCTDCVRSLVTSTPGVEINLNIYSTNSSSTSKDVACSSSLCERRNQCSESQSQCPYQVSYDSATTSSGILVEDVLRLKTDNHKPKDFNARVTFGCGRVQTGFYFNGTARNGLFGLGTGKTSVPSILSSQGLVADSFSMCFGFDVGRIKFGDKGSSDQEETPFNLMQQSPWYNVSVTQLSVGGNLSSPLDFTAIINSGTSYTFLSEPAYTALCDTFDSQTQQKRKSSDPGDLLEYCYEVSSDSTEFLIPNVTLIMKGGSRFNVYNPMVTITTNGTVTAYCLGVIKTSTGNFIGNYFMTGHKIVFNREKMVLGWKASNLAPSPMSTDAISPTASPSSTDEIPPTVSVPPGSVNDGTPKNGLNSKAPQYLIASSLLVLFLPILQIV</sequence>
<evidence type="ECO:0000313" key="6">
    <source>
        <dbReference type="Proteomes" id="UP001177140"/>
    </source>
</evidence>
<dbReference type="Pfam" id="PF14541">
    <property type="entry name" value="TAXi_C"/>
    <property type="match status" value="1"/>
</dbReference>
<dbReference type="InterPro" id="IPR001969">
    <property type="entry name" value="Aspartic_peptidase_AS"/>
</dbReference>
<dbReference type="InterPro" id="IPR032799">
    <property type="entry name" value="TAXi_C"/>
</dbReference>
<dbReference type="PROSITE" id="PS00141">
    <property type="entry name" value="ASP_PROTEASE"/>
    <property type="match status" value="1"/>
</dbReference>